<accession>A0A8S5TD73</accession>
<dbReference type="GO" id="GO:0003677">
    <property type="term" value="F:DNA binding"/>
    <property type="evidence" value="ECO:0007669"/>
    <property type="project" value="InterPro"/>
</dbReference>
<keyword evidence="1" id="KW-0175">Coiled coil</keyword>
<dbReference type="Gene3D" id="3.40.50.1390">
    <property type="entry name" value="Resolvase, N-terminal catalytic domain"/>
    <property type="match status" value="1"/>
</dbReference>
<dbReference type="InterPro" id="IPR025827">
    <property type="entry name" value="Zn_ribbon_recom_dom"/>
</dbReference>
<dbReference type="InterPro" id="IPR038109">
    <property type="entry name" value="DNA_bind_recomb_sf"/>
</dbReference>
<dbReference type="InterPro" id="IPR036162">
    <property type="entry name" value="Resolvase-like_N_sf"/>
</dbReference>
<dbReference type="InterPro" id="IPR011109">
    <property type="entry name" value="DNA_bind_recombinase_dom"/>
</dbReference>
<feature type="domain" description="Recombinase" evidence="3">
    <location>
        <begin position="158"/>
        <end position="277"/>
    </location>
</feature>
<name>A0A8S5TD73_9CAUD</name>
<reference evidence="4" key="1">
    <citation type="journal article" date="2021" name="Proc. Natl. Acad. Sci. U.S.A.">
        <title>A Catalog of Tens of Thousands of Viruses from Human Metagenomes Reveals Hidden Associations with Chronic Diseases.</title>
        <authorList>
            <person name="Tisza M.J."/>
            <person name="Buck C.B."/>
        </authorList>
    </citation>
    <scope>NUCLEOTIDE SEQUENCE</scope>
    <source>
        <strain evidence="4">Ct89I2</strain>
    </source>
</reference>
<evidence type="ECO:0000256" key="1">
    <source>
        <dbReference type="SAM" id="Coils"/>
    </source>
</evidence>
<evidence type="ECO:0000313" key="4">
    <source>
        <dbReference type="EMBL" id="DAF60714.1"/>
    </source>
</evidence>
<protein>
    <submittedName>
        <fullName evidence="4">Integrase</fullName>
    </submittedName>
</protein>
<dbReference type="Gene3D" id="3.90.1750.20">
    <property type="entry name" value="Putative Large Serine Recombinase, Chain B, Domain 2"/>
    <property type="match status" value="1"/>
</dbReference>
<dbReference type="InterPro" id="IPR006119">
    <property type="entry name" value="Resolv_N"/>
</dbReference>
<dbReference type="Pfam" id="PF00239">
    <property type="entry name" value="Resolvase"/>
    <property type="match status" value="1"/>
</dbReference>
<dbReference type="PROSITE" id="PS51736">
    <property type="entry name" value="RECOMBINASES_3"/>
    <property type="match status" value="1"/>
</dbReference>
<dbReference type="InterPro" id="IPR050639">
    <property type="entry name" value="SSR_resolvase"/>
</dbReference>
<dbReference type="GO" id="GO:0000150">
    <property type="term" value="F:DNA strand exchange activity"/>
    <property type="evidence" value="ECO:0007669"/>
    <property type="project" value="InterPro"/>
</dbReference>
<dbReference type="Pfam" id="PF13408">
    <property type="entry name" value="Zn_ribbon_recom"/>
    <property type="match status" value="1"/>
</dbReference>
<proteinExistence type="predicted"/>
<dbReference type="CDD" id="cd00338">
    <property type="entry name" value="Ser_Recombinase"/>
    <property type="match status" value="1"/>
</dbReference>
<dbReference type="EMBL" id="BK032795">
    <property type="protein sequence ID" value="DAF60714.1"/>
    <property type="molecule type" value="Genomic_DNA"/>
</dbReference>
<feature type="domain" description="Resolvase/invertase-type recombinase catalytic" evidence="2">
    <location>
        <begin position="3"/>
        <end position="154"/>
    </location>
</feature>
<evidence type="ECO:0000259" key="2">
    <source>
        <dbReference type="PROSITE" id="PS51736"/>
    </source>
</evidence>
<evidence type="ECO:0000259" key="3">
    <source>
        <dbReference type="PROSITE" id="PS51737"/>
    </source>
</evidence>
<dbReference type="PANTHER" id="PTHR30461:SF23">
    <property type="entry name" value="DNA RECOMBINASE-RELATED"/>
    <property type="match status" value="1"/>
</dbReference>
<dbReference type="SMART" id="SM00857">
    <property type="entry name" value="Resolvase"/>
    <property type="match status" value="1"/>
</dbReference>
<feature type="coiled-coil region" evidence="1">
    <location>
        <begin position="367"/>
        <end position="418"/>
    </location>
</feature>
<dbReference type="PROSITE" id="PS51737">
    <property type="entry name" value="RECOMBINASE_DNA_BIND"/>
    <property type="match status" value="1"/>
</dbReference>
<organism evidence="4">
    <name type="scientific">Myoviridae sp. ct89I2</name>
    <dbReference type="NCBI Taxonomy" id="2827662"/>
    <lineage>
        <taxon>Viruses</taxon>
        <taxon>Duplodnaviria</taxon>
        <taxon>Heunggongvirae</taxon>
        <taxon>Uroviricota</taxon>
        <taxon>Caudoviricetes</taxon>
    </lineage>
</organism>
<dbReference type="Pfam" id="PF07508">
    <property type="entry name" value="Recombinase"/>
    <property type="match status" value="1"/>
</dbReference>
<dbReference type="SUPFAM" id="SSF53041">
    <property type="entry name" value="Resolvase-like"/>
    <property type="match status" value="1"/>
</dbReference>
<sequence>MAYAVIYARYSSDKQTEDSIEAQIRACREYAAAHGLSVVDVYTDEAISGKGSKTANRRQYQRLLRDCGKGLFSVILIHKYDRIARNLGEHVNLEARLKEKGVQLIATAQDFGQTNEAKIMRALMWSLSEYYIDNLAQETKKGLRETALRAEHTGGYAPFGYDIVNKKYIINDLEAVYVRKMFDAAQSRTGFTDLIEEMADAGISGKRGKPIKYPQIYEILRNEKYTGVYLYSPTEAKSRADRRVKPDSIKIENAIPAIISKAQFKEVQKIMNERKQTGRKAGYMCSGLVYCRCGAKMHGITTHRKGHEYKYFTCSKKCGAPVVHMEELDDAAIQYLRDLLSEENQRKITAALRQYQTGEGSRMEEFKQAIKARIEEKQHEYNTLMKNLSSGVLPAEIVSDIGQQMQNIKSEIAALESTKPPKDFTVDTIRMWLESIKAAPDESAIHLLIERIDVIGAPEKEKTAFNMQSTLKTVLGKNGCGGAQHSLPRILFEYATF</sequence>
<dbReference type="PANTHER" id="PTHR30461">
    <property type="entry name" value="DNA-INVERTASE FROM LAMBDOID PROPHAGE"/>
    <property type="match status" value="1"/>
</dbReference>